<dbReference type="CDD" id="cd00118">
    <property type="entry name" value="LysM"/>
    <property type="match status" value="2"/>
</dbReference>
<feature type="domain" description="LysM" evidence="3">
    <location>
        <begin position="74"/>
        <end position="118"/>
    </location>
</feature>
<dbReference type="PANTHER" id="PTHR21666">
    <property type="entry name" value="PEPTIDASE-RELATED"/>
    <property type="match status" value="1"/>
</dbReference>
<dbReference type="Gene3D" id="3.10.350.10">
    <property type="entry name" value="LysM domain"/>
    <property type="match status" value="2"/>
</dbReference>
<dbReference type="PANTHER" id="PTHR21666:SF270">
    <property type="entry name" value="MUREIN HYDROLASE ACTIVATOR ENVC"/>
    <property type="match status" value="1"/>
</dbReference>
<evidence type="ECO:0000259" key="3">
    <source>
        <dbReference type="PROSITE" id="PS51782"/>
    </source>
</evidence>
<proteinExistence type="predicted"/>
<comment type="caution">
    <text evidence="4">The sequence shown here is derived from an EMBL/GenBank/DDBJ whole genome shotgun (WGS) entry which is preliminary data.</text>
</comment>
<evidence type="ECO:0000313" key="4">
    <source>
        <dbReference type="EMBL" id="MDQ0418369.1"/>
    </source>
</evidence>
<keyword evidence="5" id="KW-1185">Reference proteome</keyword>
<dbReference type="SUPFAM" id="SSF51261">
    <property type="entry name" value="Duplicated hybrid motif"/>
    <property type="match status" value="1"/>
</dbReference>
<evidence type="ECO:0000313" key="5">
    <source>
        <dbReference type="Proteomes" id="UP001238450"/>
    </source>
</evidence>
<dbReference type="RefSeq" id="WP_307254031.1">
    <property type="nucleotide sequence ID" value="NZ_JAUSUV010000011.1"/>
</dbReference>
<dbReference type="Pfam" id="PF01476">
    <property type="entry name" value="LysM"/>
    <property type="match status" value="2"/>
</dbReference>
<evidence type="ECO:0000256" key="2">
    <source>
        <dbReference type="SAM" id="SignalP"/>
    </source>
</evidence>
<dbReference type="SUPFAM" id="SSF54106">
    <property type="entry name" value="LysM domain"/>
    <property type="match status" value="1"/>
</dbReference>
<feature type="region of interest" description="Disordered" evidence="1">
    <location>
        <begin position="172"/>
        <end position="216"/>
    </location>
</feature>
<dbReference type="EMBL" id="JAUSUV010000011">
    <property type="protein sequence ID" value="MDQ0418369.1"/>
    <property type="molecule type" value="Genomic_DNA"/>
</dbReference>
<dbReference type="CDD" id="cd12797">
    <property type="entry name" value="M23_peptidase"/>
    <property type="match status" value="1"/>
</dbReference>
<organism evidence="4 5">
    <name type="scientific">Croceifilum oryzae</name>
    <dbReference type="NCBI Taxonomy" id="1553429"/>
    <lineage>
        <taxon>Bacteria</taxon>
        <taxon>Bacillati</taxon>
        <taxon>Bacillota</taxon>
        <taxon>Bacilli</taxon>
        <taxon>Bacillales</taxon>
        <taxon>Thermoactinomycetaceae</taxon>
        <taxon>Croceifilum</taxon>
    </lineage>
</organism>
<dbReference type="InterPro" id="IPR016047">
    <property type="entry name" value="M23ase_b-sheet_dom"/>
</dbReference>
<dbReference type="InterPro" id="IPR036779">
    <property type="entry name" value="LysM_dom_sf"/>
</dbReference>
<feature type="chain" id="PRO_5042558395" evidence="2">
    <location>
        <begin position="23"/>
        <end position="339"/>
    </location>
</feature>
<dbReference type="Gene3D" id="2.70.70.10">
    <property type="entry name" value="Glucose Permease (Domain IIA)"/>
    <property type="match status" value="1"/>
</dbReference>
<evidence type="ECO:0000256" key="1">
    <source>
        <dbReference type="SAM" id="MobiDB-lite"/>
    </source>
</evidence>
<dbReference type="GO" id="GO:0004222">
    <property type="term" value="F:metalloendopeptidase activity"/>
    <property type="evidence" value="ECO:0007669"/>
    <property type="project" value="TreeGrafter"/>
</dbReference>
<dbReference type="PROSITE" id="PS51782">
    <property type="entry name" value="LYSM"/>
    <property type="match status" value="1"/>
</dbReference>
<feature type="compositionally biased region" description="Basic and acidic residues" evidence="1">
    <location>
        <begin position="172"/>
        <end position="183"/>
    </location>
</feature>
<keyword evidence="4" id="KW-0378">Hydrolase</keyword>
<protein>
    <submittedName>
        <fullName evidence="4">Murein DD-endopeptidase MepM/ murein hydrolase activator NlpD</fullName>
    </submittedName>
</protein>
<sequence>MSRKKALLASSLAICSASTAWAIGTDSHSILGENLGKTDGDGEPLQIIMRNTANVLPKLTYYAGSLAELKSKPILYRVQRGDTLSQIGSLFQVPHPEIANQNEVQNPRLLSVGRNLTIPLRVKLVAVRSGDTIDSIASTYRTTKDLLLHLNPSLGESPDLSVDSLLFVPKDELNASPEPKPEAPKPSTPQKMKVSKTTPANKKSAKQVVPPRPDNERFIWPVNGRVTSNFGWRNGRQHKGVDIWSEQKSKEPIFAAASGTVVKAGYSGAYGNLIVIDHGNGWITYYAHLSRISVGVGSTVSQGEQIGFMGITGNATGYHLHFEVHRNGSVINPLQVLPK</sequence>
<dbReference type="Proteomes" id="UP001238450">
    <property type="component" value="Unassembled WGS sequence"/>
</dbReference>
<name>A0AAJ1TLJ7_9BACL</name>
<dbReference type="SMART" id="SM00257">
    <property type="entry name" value="LysM"/>
    <property type="match status" value="2"/>
</dbReference>
<accession>A0AAJ1TLJ7</accession>
<reference evidence="4 5" key="1">
    <citation type="submission" date="2023-07" db="EMBL/GenBank/DDBJ databases">
        <title>Genomic Encyclopedia of Type Strains, Phase IV (KMG-IV): sequencing the most valuable type-strain genomes for metagenomic binning, comparative biology and taxonomic classification.</title>
        <authorList>
            <person name="Goeker M."/>
        </authorList>
    </citation>
    <scope>NUCLEOTIDE SEQUENCE [LARGE SCALE GENOMIC DNA]</scope>
    <source>
        <strain evidence="4 5">DSM 46876</strain>
    </source>
</reference>
<dbReference type="InterPro" id="IPR018392">
    <property type="entry name" value="LysM"/>
</dbReference>
<dbReference type="InterPro" id="IPR011055">
    <property type="entry name" value="Dup_hybrid_motif"/>
</dbReference>
<gene>
    <name evidence="4" type="ORF">J2Z48_002561</name>
</gene>
<dbReference type="InterPro" id="IPR050570">
    <property type="entry name" value="Cell_wall_metabolism_enzyme"/>
</dbReference>
<dbReference type="Pfam" id="PF01551">
    <property type="entry name" value="Peptidase_M23"/>
    <property type="match status" value="1"/>
</dbReference>
<feature type="signal peptide" evidence="2">
    <location>
        <begin position="1"/>
        <end position="22"/>
    </location>
</feature>
<keyword evidence="2" id="KW-0732">Signal</keyword>
<dbReference type="AlphaFoldDB" id="A0AAJ1TLJ7"/>